<keyword evidence="11 14" id="KW-0739">Sodium transport</keyword>
<evidence type="ECO:0000256" key="10">
    <source>
        <dbReference type="ARBA" id="ARBA00023136"/>
    </source>
</evidence>
<dbReference type="InterPro" id="IPR011851">
    <property type="entry name" value="Na/Pro_symporter"/>
</dbReference>
<dbReference type="GO" id="GO:0005886">
    <property type="term" value="C:plasma membrane"/>
    <property type="evidence" value="ECO:0007669"/>
    <property type="project" value="UniProtKB-SubCell"/>
</dbReference>
<comment type="subcellular location">
    <subcellularLocation>
        <location evidence="1 14">Cell membrane</location>
        <topology evidence="1 14">Multi-pass membrane protein</topology>
    </subcellularLocation>
</comment>
<feature type="transmembrane region" description="Helical" evidence="14">
    <location>
        <begin position="76"/>
        <end position="94"/>
    </location>
</feature>
<keyword evidence="8 14" id="KW-0915">Sodium</keyword>
<evidence type="ECO:0000256" key="9">
    <source>
        <dbReference type="ARBA" id="ARBA00023065"/>
    </source>
</evidence>
<evidence type="ECO:0000256" key="13">
    <source>
        <dbReference type="RuleBase" id="RU362091"/>
    </source>
</evidence>
<evidence type="ECO:0000256" key="8">
    <source>
        <dbReference type="ARBA" id="ARBA00023053"/>
    </source>
</evidence>
<feature type="transmembrane region" description="Helical" evidence="14">
    <location>
        <begin position="322"/>
        <end position="351"/>
    </location>
</feature>
<comment type="similarity">
    <text evidence="2 13">Belongs to the sodium:solute symporter (SSF) (TC 2.A.21) family.</text>
</comment>
<evidence type="ECO:0000256" key="11">
    <source>
        <dbReference type="ARBA" id="ARBA00023201"/>
    </source>
</evidence>
<dbReference type="GO" id="GO:0015824">
    <property type="term" value="P:proline transport"/>
    <property type="evidence" value="ECO:0007669"/>
    <property type="project" value="UniProtKB-UniRule"/>
</dbReference>
<keyword evidence="14" id="KW-0029">Amino-acid transport</keyword>
<gene>
    <name evidence="15" type="ORF">SAMN04487884_10960</name>
</gene>
<evidence type="ECO:0000256" key="4">
    <source>
        <dbReference type="ARBA" id="ARBA00022475"/>
    </source>
</evidence>
<comment type="catalytic activity">
    <reaction evidence="12">
        <text>L-proline(in) + Na(+)(in) = L-proline(out) + Na(+)(out)</text>
        <dbReference type="Rhea" id="RHEA:28967"/>
        <dbReference type="ChEBI" id="CHEBI:29101"/>
        <dbReference type="ChEBI" id="CHEBI:60039"/>
    </reaction>
</comment>
<name>A0A1H9R6I9_BUTFI</name>
<evidence type="ECO:0000256" key="6">
    <source>
        <dbReference type="ARBA" id="ARBA00022847"/>
    </source>
</evidence>
<dbReference type="GO" id="GO:0031402">
    <property type="term" value="F:sodium ion binding"/>
    <property type="evidence" value="ECO:0007669"/>
    <property type="project" value="UniProtKB-UniRule"/>
</dbReference>
<feature type="transmembrane region" description="Helical" evidence="14">
    <location>
        <begin position="192"/>
        <end position="212"/>
    </location>
</feature>
<dbReference type="GO" id="GO:0005298">
    <property type="term" value="F:proline:sodium symporter activity"/>
    <property type="evidence" value="ECO:0007669"/>
    <property type="project" value="UniProtKB-UniRule"/>
</dbReference>
<dbReference type="InterPro" id="IPR038377">
    <property type="entry name" value="Na/Glc_symporter_sf"/>
</dbReference>
<dbReference type="PANTHER" id="PTHR48086:SF3">
    <property type="entry name" value="SODIUM_PROLINE SYMPORTER"/>
    <property type="match status" value="1"/>
</dbReference>
<evidence type="ECO:0000313" key="15">
    <source>
        <dbReference type="EMBL" id="SER68342.1"/>
    </source>
</evidence>
<dbReference type="AlphaFoldDB" id="A0A1H9R6I9"/>
<evidence type="ECO:0000256" key="1">
    <source>
        <dbReference type="ARBA" id="ARBA00004651"/>
    </source>
</evidence>
<evidence type="ECO:0000256" key="5">
    <source>
        <dbReference type="ARBA" id="ARBA00022692"/>
    </source>
</evidence>
<dbReference type="NCBIfam" id="TIGR00813">
    <property type="entry name" value="sss"/>
    <property type="match status" value="1"/>
</dbReference>
<evidence type="ECO:0000256" key="2">
    <source>
        <dbReference type="ARBA" id="ARBA00006434"/>
    </source>
</evidence>
<dbReference type="Pfam" id="PF00474">
    <property type="entry name" value="SSF"/>
    <property type="match status" value="1"/>
</dbReference>
<keyword evidence="10 14" id="KW-0472">Membrane</keyword>
<feature type="transmembrane region" description="Helical" evidence="14">
    <location>
        <begin position="410"/>
        <end position="434"/>
    </location>
</feature>
<dbReference type="PANTHER" id="PTHR48086">
    <property type="entry name" value="SODIUM/PROLINE SYMPORTER-RELATED"/>
    <property type="match status" value="1"/>
</dbReference>
<sequence length="510" mass="54587">MGIQLVIGIVIVLYLLMMILIGVVFSKGNDDAGDFYLGGRKLGPFVAAMSAEASDMSSWLLLGIPGLAYLSGLADATWTIIGLAIGTYLNWLFVAKRLRRYTEKLGSITIPEYFAARYKDKNNTVTLISAIVIVVFFIPYVASGFAACGKLFNTLFGINYLFAMIVSAIIISLYCSLGGFKAVCMTDLIQSIAMTISLIIVIFFGISQAGGLNNVIANARSLPGYFSLSSIYDPESGSSSPYGILTVFSMMAWGLGYFGMPHILVRFMAIEDENKIKMSRRIASVWVVIAMFVALSIGVIGLAMSYAGRIPMLEGSGNAERVIIYITNLMSSYGILPAIVAGVILSGILAATMSTADSQLLASASAISADLIQSFGKKKLDDEAQVKVAKITVIIISAIAVFIAKDPDSSVFQIVSFAWAGFGAAFGPVVLLSLFWKRSNLAGAMTGMITGGAFVFIWKFIIAKLGGVFAIYELLPAFIIALIVNVAVSLITKAPDTETVKTFEDIKASR</sequence>
<keyword evidence="7 14" id="KW-1133">Transmembrane helix</keyword>
<comment type="function">
    <text evidence="14">Catalyzes the sodium-dependent uptake of extracellular L-proline.</text>
</comment>
<dbReference type="InterPro" id="IPR018212">
    <property type="entry name" value="Na/solute_symporter_CS"/>
</dbReference>
<feature type="transmembrane region" description="Helical" evidence="14">
    <location>
        <begin position="158"/>
        <end position="180"/>
    </location>
</feature>
<feature type="transmembrane region" description="Helical" evidence="14">
    <location>
        <begin position="285"/>
        <end position="307"/>
    </location>
</feature>
<dbReference type="RefSeq" id="WP_242952706.1">
    <property type="nucleotide sequence ID" value="NZ_FOGJ01000009.1"/>
</dbReference>
<accession>A0A1H9R6I9</accession>
<feature type="transmembrane region" description="Helical" evidence="14">
    <location>
        <begin position="388"/>
        <end position="404"/>
    </location>
</feature>
<dbReference type="InterPro" id="IPR001734">
    <property type="entry name" value="Na/solute_symporter"/>
</dbReference>
<dbReference type="InterPro" id="IPR050277">
    <property type="entry name" value="Sodium:Solute_Symporter"/>
</dbReference>
<keyword evidence="3 14" id="KW-0813">Transport</keyword>
<evidence type="ECO:0000256" key="14">
    <source>
        <dbReference type="RuleBase" id="RU366012"/>
    </source>
</evidence>
<feature type="transmembrane region" description="Helical" evidence="14">
    <location>
        <begin position="127"/>
        <end position="152"/>
    </location>
</feature>
<keyword evidence="9 14" id="KW-0406">Ion transport</keyword>
<organism evidence="15 16">
    <name type="scientific">Butyrivibrio fibrisolvens</name>
    <dbReference type="NCBI Taxonomy" id="831"/>
    <lineage>
        <taxon>Bacteria</taxon>
        <taxon>Bacillati</taxon>
        <taxon>Bacillota</taxon>
        <taxon>Clostridia</taxon>
        <taxon>Lachnospirales</taxon>
        <taxon>Lachnospiraceae</taxon>
        <taxon>Butyrivibrio</taxon>
    </lineage>
</organism>
<evidence type="ECO:0000256" key="12">
    <source>
        <dbReference type="ARBA" id="ARBA00033708"/>
    </source>
</evidence>
<feature type="transmembrane region" description="Helical" evidence="14">
    <location>
        <begin position="469"/>
        <end position="491"/>
    </location>
</feature>
<dbReference type="Proteomes" id="UP000182584">
    <property type="component" value="Unassembled WGS sequence"/>
</dbReference>
<dbReference type="PROSITE" id="PS50283">
    <property type="entry name" value="NA_SOLUT_SYMP_3"/>
    <property type="match status" value="1"/>
</dbReference>
<evidence type="ECO:0000256" key="3">
    <source>
        <dbReference type="ARBA" id="ARBA00022448"/>
    </source>
</evidence>
<feature type="transmembrane region" description="Helical" evidence="14">
    <location>
        <begin position="242"/>
        <end position="264"/>
    </location>
</feature>
<dbReference type="EMBL" id="FOGJ01000009">
    <property type="protein sequence ID" value="SER68342.1"/>
    <property type="molecule type" value="Genomic_DNA"/>
</dbReference>
<dbReference type="Gene3D" id="1.20.1730.10">
    <property type="entry name" value="Sodium/glucose cotransporter"/>
    <property type="match status" value="1"/>
</dbReference>
<dbReference type="PROSITE" id="PS00457">
    <property type="entry name" value="NA_SOLUT_SYMP_2"/>
    <property type="match status" value="1"/>
</dbReference>
<evidence type="ECO:0000256" key="7">
    <source>
        <dbReference type="ARBA" id="ARBA00022989"/>
    </source>
</evidence>
<protein>
    <recommendedName>
        <fullName evidence="14">Sodium/proline symporter</fullName>
    </recommendedName>
    <alternativeName>
        <fullName evidence="14">Proline permease</fullName>
    </alternativeName>
</protein>
<evidence type="ECO:0000313" key="16">
    <source>
        <dbReference type="Proteomes" id="UP000182584"/>
    </source>
</evidence>
<keyword evidence="6 14" id="KW-0769">Symport</keyword>
<dbReference type="CDD" id="cd11475">
    <property type="entry name" value="SLC5sbd_PutP"/>
    <property type="match status" value="1"/>
</dbReference>
<feature type="transmembrane region" description="Helical" evidence="14">
    <location>
        <begin position="6"/>
        <end position="25"/>
    </location>
</feature>
<feature type="transmembrane region" description="Helical" evidence="14">
    <location>
        <begin position="441"/>
        <end position="463"/>
    </location>
</feature>
<reference evidence="15 16" key="1">
    <citation type="submission" date="2016-10" db="EMBL/GenBank/DDBJ databases">
        <authorList>
            <person name="de Groot N.N."/>
        </authorList>
    </citation>
    <scope>NUCLEOTIDE SEQUENCE [LARGE SCALE GENOMIC DNA]</scope>
    <source>
        <strain evidence="15 16">AR40</strain>
    </source>
</reference>
<proteinExistence type="inferred from homology"/>
<keyword evidence="4 14" id="KW-1003">Cell membrane</keyword>
<keyword evidence="5 14" id="KW-0812">Transmembrane</keyword>